<organism evidence="5 6">
    <name type="scientific">Adineta steineri</name>
    <dbReference type="NCBI Taxonomy" id="433720"/>
    <lineage>
        <taxon>Eukaryota</taxon>
        <taxon>Metazoa</taxon>
        <taxon>Spiralia</taxon>
        <taxon>Gnathifera</taxon>
        <taxon>Rotifera</taxon>
        <taxon>Eurotatoria</taxon>
        <taxon>Bdelloidea</taxon>
        <taxon>Adinetida</taxon>
        <taxon>Adinetidae</taxon>
        <taxon>Adineta</taxon>
    </lineage>
</organism>
<dbReference type="InterPro" id="IPR001258">
    <property type="entry name" value="NHL_repeat"/>
</dbReference>
<dbReference type="CDD" id="cd05819">
    <property type="entry name" value="NHL"/>
    <property type="match status" value="1"/>
</dbReference>
<comment type="caution">
    <text evidence="5">The sequence shown here is derived from an EMBL/GenBank/DDBJ whole genome shotgun (WGS) entry which is preliminary data.</text>
</comment>
<name>A0A818Y8B5_9BILA</name>
<keyword evidence="1" id="KW-0732">Signal</keyword>
<evidence type="ECO:0000313" key="4">
    <source>
        <dbReference type="EMBL" id="CAF1290007.1"/>
    </source>
</evidence>
<dbReference type="Proteomes" id="UP000663860">
    <property type="component" value="Unassembled WGS sequence"/>
</dbReference>
<evidence type="ECO:0000313" key="5">
    <source>
        <dbReference type="EMBL" id="CAF3750990.1"/>
    </source>
</evidence>
<dbReference type="Gene3D" id="3.90.176.10">
    <property type="entry name" value="Toxin ADP-ribosyltransferase, Chain A, domain 1"/>
    <property type="match status" value="1"/>
</dbReference>
<dbReference type="PANTHER" id="PTHR10680:SF14">
    <property type="entry name" value="PEPTIDYL-GLYCINE ALPHA-AMIDATING MONOOXYGENASE"/>
    <property type="match status" value="1"/>
</dbReference>
<dbReference type="AlphaFoldDB" id="A0A818Y8B5"/>
<dbReference type="EMBL" id="CAJNOE010000616">
    <property type="protein sequence ID" value="CAF1290007.1"/>
    <property type="molecule type" value="Genomic_DNA"/>
</dbReference>
<evidence type="ECO:0000256" key="3">
    <source>
        <dbReference type="ARBA" id="ARBA00023180"/>
    </source>
</evidence>
<dbReference type="Pfam" id="PF01436">
    <property type="entry name" value="NHL"/>
    <property type="match status" value="1"/>
</dbReference>
<dbReference type="Proteomes" id="UP000663868">
    <property type="component" value="Unassembled WGS sequence"/>
</dbReference>
<gene>
    <name evidence="4" type="ORF">IZO911_LOCUS33457</name>
    <name evidence="5" type="ORF">KXQ929_LOCUS14237</name>
</gene>
<evidence type="ECO:0000256" key="2">
    <source>
        <dbReference type="ARBA" id="ARBA00022737"/>
    </source>
</evidence>
<keyword evidence="3" id="KW-0325">Glycoprotein</keyword>
<proteinExistence type="predicted"/>
<dbReference type="SUPFAM" id="SSF56399">
    <property type="entry name" value="ADP-ribosylation"/>
    <property type="match status" value="1"/>
</dbReference>
<accession>A0A818Y8B5</accession>
<protein>
    <submittedName>
        <fullName evidence="5">Uncharacterized protein</fullName>
    </submittedName>
</protein>
<keyword evidence="2" id="KW-0677">Repeat</keyword>
<dbReference type="PANTHER" id="PTHR10680">
    <property type="entry name" value="PEPTIDYL-GLYCINE ALPHA-AMIDATING MONOOXYGENASE"/>
    <property type="match status" value="1"/>
</dbReference>
<evidence type="ECO:0000313" key="6">
    <source>
        <dbReference type="Proteomes" id="UP000663868"/>
    </source>
</evidence>
<dbReference type="EMBL" id="CAJOBB010000785">
    <property type="protein sequence ID" value="CAF3750990.1"/>
    <property type="molecule type" value="Genomic_DNA"/>
</dbReference>
<dbReference type="InterPro" id="IPR011042">
    <property type="entry name" value="6-blade_b-propeller_TolB-like"/>
</dbReference>
<sequence length="646" mass="75698">MMEMNDRSDDNYFSKREDNHLETFTLIWLENNINCDQKHEDIEEILRATINHIKKFDDLDKCKKYIEEASKDDKLVLLISGQLGRQLVPLIHQLRHISAIYIISEDKENDKTWARDFRKLETVKSDLETLVSRIIEDYKHRSNTEELVWINMYTTTSDAEGISTVINSPFVFSQLLIDCLLRLTSNAMDINELIYCCKKEYEGNHVELANLNEFQKEYSPAKALWWYTRESFFYKTLNAALCTQNIHMMFLYRSFITDIYHQLQQCQSKCSVRVYRRQQMSIDTLYDLQNYRGQLISVKSFLSTTRRKPITDFYKDVNTTQQNSFEQVLFEIDADPKIVTTTPFADISKYSDFFLELEVLFMPNSIFRLNTIDYDDNQGWIIGMSLCNDDDHSLKEILGHMKKQNGIGEMNLYTFSKMLWKMGKFDQAKMYYIRCVNELSDDDCLLFKAYEDLAEITSQQNNYDESMKWQQKLSDAEKKIPKNDGHIKSLKSMKWKQDGITVCGGNGKGNNLNQFNVPTYIFVDGNYSLYVSDMRNHRVMKWEKDATQGIIVAGGNGQGNSLKQLSRPQGVIVVHPGQIYVADSWNHRVMRWYEGEEDGEIVLGRNRNETKTNQFFPSGLSFDNERNLYVADQENNQIQKFEIIPD</sequence>
<reference evidence="5" key="1">
    <citation type="submission" date="2021-02" db="EMBL/GenBank/DDBJ databases">
        <authorList>
            <person name="Nowell W R."/>
        </authorList>
    </citation>
    <scope>NUCLEOTIDE SEQUENCE</scope>
</reference>
<dbReference type="GO" id="GO:0005576">
    <property type="term" value="C:extracellular region"/>
    <property type="evidence" value="ECO:0007669"/>
    <property type="project" value="TreeGrafter"/>
</dbReference>
<dbReference type="Gene3D" id="2.120.10.30">
    <property type="entry name" value="TolB, C-terminal domain"/>
    <property type="match status" value="1"/>
</dbReference>
<dbReference type="PROSITE" id="PS51996">
    <property type="entry name" value="TR_MART"/>
    <property type="match status" value="1"/>
</dbReference>
<dbReference type="SUPFAM" id="SSF63829">
    <property type="entry name" value="Calcium-dependent phosphotriesterase"/>
    <property type="match status" value="1"/>
</dbReference>
<evidence type="ECO:0000256" key="1">
    <source>
        <dbReference type="ARBA" id="ARBA00022729"/>
    </source>
</evidence>